<dbReference type="GO" id="GO:0003723">
    <property type="term" value="F:RNA binding"/>
    <property type="evidence" value="ECO:0007669"/>
    <property type="project" value="UniProtKB-UniRule"/>
</dbReference>
<dbReference type="InterPro" id="IPR000504">
    <property type="entry name" value="RRM_dom"/>
</dbReference>
<feature type="domain" description="RRM" evidence="3">
    <location>
        <begin position="33"/>
        <end position="110"/>
    </location>
</feature>
<evidence type="ECO:0000313" key="5">
    <source>
        <dbReference type="Proteomes" id="UP001229421"/>
    </source>
</evidence>
<feature type="region of interest" description="Disordered" evidence="2">
    <location>
        <begin position="1"/>
        <end position="24"/>
    </location>
</feature>
<dbReference type="PANTHER" id="PTHR33710:SF64">
    <property type="entry name" value="ENDONUCLEASE_EXONUCLEASE_PHOSPHATASE DOMAIN-CONTAINING PROTEIN"/>
    <property type="match status" value="1"/>
</dbReference>
<dbReference type="CDD" id="cd00590">
    <property type="entry name" value="RRM_SF"/>
    <property type="match status" value="1"/>
</dbReference>
<feature type="region of interest" description="Disordered" evidence="2">
    <location>
        <begin position="441"/>
        <end position="473"/>
    </location>
</feature>
<dbReference type="Gene3D" id="3.30.70.330">
    <property type="match status" value="1"/>
</dbReference>
<dbReference type="Pfam" id="PF00076">
    <property type="entry name" value="RRM_1"/>
    <property type="match status" value="1"/>
</dbReference>
<feature type="compositionally biased region" description="Basic and acidic residues" evidence="2">
    <location>
        <begin position="391"/>
        <end position="407"/>
    </location>
</feature>
<dbReference type="PROSITE" id="PS50102">
    <property type="entry name" value="RRM"/>
    <property type="match status" value="1"/>
</dbReference>
<feature type="compositionally biased region" description="Polar residues" evidence="2">
    <location>
        <begin position="443"/>
        <end position="461"/>
    </location>
</feature>
<feature type="compositionally biased region" description="Polar residues" evidence="2">
    <location>
        <begin position="358"/>
        <end position="383"/>
    </location>
</feature>
<evidence type="ECO:0000259" key="3">
    <source>
        <dbReference type="PROSITE" id="PS50102"/>
    </source>
</evidence>
<feature type="region of interest" description="Disordered" evidence="2">
    <location>
        <begin position="390"/>
        <end position="409"/>
    </location>
</feature>
<dbReference type="Gene3D" id="3.60.10.10">
    <property type="entry name" value="Endonuclease/exonuclease/phosphatase"/>
    <property type="match status" value="1"/>
</dbReference>
<dbReference type="SUPFAM" id="SSF56219">
    <property type="entry name" value="DNase I-like"/>
    <property type="match status" value="1"/>
</dbReference>
<dbReference type="Proteomes" id="UP001229421">
    <property type="component" value="Unassembled WGS sequence"/>
</dbReference>
<feature type="region of interest" description="Disordered" evidence="2">
    <location>
        <begin position="356"/>
        <end position="383"/>
    </location>
</feature>
<dbReference type="InterPro" id="IPR005135">
    <property type="entry name" value="Endo/exonuclease/phosphatase"/>
</dbReference>
<dbReference type="GO" id="GO:0003824">
    <property type="term" value="F:catalytic activity"/>
    <property type="evidence" value="ECO:0007669"/>
    <property type="project" value="InterPro"/>
</dbReference>
<dbReference type="InterPro" id="IPR012677">
    <property type="entry name" value="Nucleotide-bd_a/b_plait_sf"/>
</dbReference>
<dbReference type="AlphaFoldDB" id="A0AAD8KU63"/>
<dbReference type="InterPro" id="IPR036691">
    <property type="entry name" value="Endo/exonu/phosph_ase_sf"/>
</dbReference>
<dbReference type="SUPFAM" id="SSF54928">
    <property type="entry name" value="RNA-binding domain, RBD"/>
    <property type="match status" value="1"/>
</dbReference>
<sequence length="945" mass="105656">MRGGSRNYPSPEWQNPPNRRRKKQEYRERKLVTSFYVANLEADCDPKELALVFDPYGKVVDTYVTGRKDRDGFFFGFVRFQGVSDKTALEEKLQGVKMNNLVLSVNLAKHVKEESQNSASIPLPQKSSPVSVPTYPRSSGGVSYAQMVKPTQVTQNTDTLIKFDSSDSVASRHWAVSSVVGRAIDLQKLNSMSSFFADFSSPPPIIRYIGGLFVLVSFPNPQNVKSFMEKEAIWKSQFTKVEPWSGQSLPYERIAFVNIHGVPVSLWDKSTFDVIASHCGRIIQPSKADLYNVNLSADPVVILVNSAQKVSKEVSIIWNKKTFKCWVIEEESKWVPEFLGIPSTCFFSGNGEFAVPSDESQATSDDGSNFTKHSKQSGDANNTVKVVNADNHSDSQDLEEGEIRTNEDVTNIEEVIPLPNDVGSPNTMQVTIDYMDHSKVNENSEYGPTLAPSHSSHNNDVGPQPISRKRPRTLEPPDCEFPLELNRVFGSTVFNPGCSLNAISSRFLSNCTPPPPPPSMTLAPTLFATTQPTHSFSLPPLFEHVVNSPQVTDHSIAQQHTSNHILCEPSASALDSSEPVAPIGDETIKSVTCSQEGTLIDNNLGEVLATLVMADELGVNMENHVELVIEVIEVLKRRNNIHFLSIQETQLTDTGRIPLSSIWGGADYDSIAVASSGRSGGLVCCWDSSVFQKNQVFTSSNYIIVSGNWLGVNGAVNLANIYGPRDPADKRRIWEELLHLKAILDGIWVFMGDFNALRNTNERSSQTNSDNSIDDFNDFIQQANLVEYQMGGNSEFTWMKDDGSIFSKLDRFLVCERFFSLWPMASVSCLPRKWSDHNPIVLITRAMDYGPCPFKIYDSWLMDSSLIDVVKLSWESSQFLGAADFVLARKFKKLKGDIREWQKNKTRDESLIEMELESKIQFFETKAIHNSLSSMDFEIWRNTKK</sequence>
<comment type="caution">
    <text evidence="4">The sequence shown here is derived from an EMBL/GenBank/DDBJ whole genome shotgun (WGS) entry which is preliminary data.</text>
</comment>
<evidence type="ECO:0000256" key="1">
    <source>
        <dbReference type="PROSITE-ProRule" id="PRU00176"/>
    </source>
</evidence>
<dbReference type="PANTHER" id="PTHR33710">
    <property type="entry name" value="BNAC02G09200D PROTEIN"/>
    <property type="match status" value="1"/>
</dbReference>
<keyword evidence="5" id="KW-1185">Reference proteome</keyword>
<protein>
    <recommendedName>
        <fullName evidence="3">RRM domain-containing protein</fullName>
    </recommendedName>
</protein>
<reference evidence="4" key="1">
    <citation type="journal article" date="2023" name="bioRxiv">
        <title>Improved chromosome-level genome assembly for marigold (Tagetes erecta).</title>
        <authorList>
            <person name="Jiang F."/>
            <person name="Yuan L."/>
            <person name="Wang S."/>
            <person name="Wang H."/>
            <person name="Xu D."/>
            <person name="Wang A."/>
            <person name="Fan W."/>
        </authorList>
    </citation>
    <scope>NUCLEOTIDE SEQUENCE</scope>
    <source>
        <strain evidence="4">WSJ</strain>
        <tissue evidence="4">Leaf</tissue>
    </source>
</reference>
<keyword evidence="1" id="KW-0694">RNA-binding</keyword>
<evidence type="ECO:0000313" key="4">
    <source>
        <dbReference type="EMBL" id="KAK1429620.1"/>
    </source>
</evidence>
<dbReference type="Pfam" id="PF03372">
    <property type="entry name" value="Exo_endo_phos"/>
    <property type="match status" value="1"/>
</dbReference>
<proteinExistence type="predicted"/>
<accession>A0AAD8KU63</accession>
<organism evidence="4 5">
    <name type="scientific">Tagetes erecta</name>
    <name type="common">African marigold</name>
    <dbReference type="NCBI Taxonomy" id="13708"/>
    <lineage>
        <taxon>Eukaryota</taxon>
        <taxon>Viridiplantae</taxon>
        <taxon>Streptophyta</taxon>
        <taxon>Embryophyta</taxon>
        <taxon>Tracheophyta</taxon>
        <taxon>Spermatophyta</taxon>
        <taxon>Magnoliopsida</taxon>
        <taxon>eudicotyledons</taxon>
        <taxon>Gunneridae</taxon>
        <taxon>Pentapetalae</taxon>
        <taxon>asterids</taxon>
        <taxon>campanulids</taxon>
        <taxon>Asterales</taxon>
        <taxon>Asteraceae</taxon>
        <taxon>Asteroideae</taxon>
        <taxon>Heliantheae alliance</taxon>
        <taxon>Tageteae</taxon>
        <taxon>Tagetes</taxon>
    </lineage>
</organism>
<gene>
    <name evidence="4" type="ORF">QVD17_11834</name>
</gene>
<evidence type="ECO:0000256" key="2">
    <source>
        <dbReference type="SAM" id="MobiDB-lite"/>
    </source>
</evidence>
<name>A0AAD8KU63_TARER</name>
<dbReference type="InterPro" id="IPR035979">
    <property type="entry name" value="RBD_domain_sf"/>
</dbReference>
<dbReference type="EMBL" id="JAUHHV010000003">
    <property type="protein sequence ID" value="KAK1429620.1"/>
    <property type="molecule type" value="Genomic_DNA"/>
</dbReference>